<comment type="caution">
    <text evidence="1">The sequence shown here is derived from an EMBL/GenBank/DDBJ whole genome shotgun (WGS) entry which is preliminary data.</text>
</comment>
<organism evidence="1 2">
    <name type="scientific">Candidatus Magnetobacterium bavaricum</name>
    <dbReference type="NCBI Taxonomy" id="29290"/>
    <lineage>
        <taxon>Bacteria</taxon>
        <taxon>Pseudomonadati</taxon>
        <taxon>Nitrospirota</taxon>
        <taxon>Thermodesulfovibrionia</taxon>
        <taxon>Thermodesulfovibrionales</taxon>
        <taxon>Candidatus Magnetobacteriaceae</taxon>
        <taxon>Candidatus Magnetobacterium</taxon>
    </lineage>
</organism>
<evidence type="ECO:0000313" key="1">
    <source>
        <dbReference type="EMBL" id="KJU81604.1"/>
    </source>
</evidence>
<protein>
    <submittedName>
        <fullName evidence="1">Uncharacterized protein</fullName>
    </submittedName>
</protein>
<reference evidence="1 2" key="1">
    <citation type="submission" date="2015-02" db="EMBL/GenBank/DDBJ databases">
        <title>Single-cell genomics of uncultivated deep-branching MTB reveals a conserved set of magnetosome genes.</title>
        <authorList>
            <person name="Kolinko S."/>
            <person name="Richter M."/>
            <person name="Glockner F.O."/>
            <person name="Brachmann A."/>
            <person name="Schuler D."/>
        </authorList>
    </citation>
    <scope>NUCLEOTIDE SEQUENCE [LARGE SCALE GENOMIC DNA]</scope>
    <source>
        <strain evidence="1">TM-1</strain>
    </source>
</reference>
<keyword evidence="2" id="KW-1185">Reference proteome</keyword>
<accession>A0A0F3GI21</accession>
<gene>
    <name evidence="1" type="ORF">MBAV_006198</name>
</gene>
<evidence type="ECO:0000313" key="2">
    <source>
        <dbReference type="Proteomes" id="UP000033423"/>
    </source>
</evidence>
<dbReference type="AlphaFoldDB" id="A0A0F3GI21"/>
<sequence length="321" mass="34531">MGAAFGSGRGLMVGLGAKISPTFASALAKTEPTPAMLGLANAIRSGEKLTAKGMETAKGFKLTPGERTALGFSDWATTTSLGAAAGASEPAQDWQERLTNIGVGAGSFALAHAAHPKSFSFLRPRTEGMDKVWDAAEQETPFEEKVRTYTEAGMPEQAAKFRAAKDSGLDDYFKTTKAKNINTVKGIHKAFLDTGVPPDVISRYYDYTTAKTESDKMRETGQTELVDEGVVSPLAPGEPDKNALSKYLRDLGYSDDDIRFVLWVNDVLFAGVDHTTLLHKALETGADVIDRQSAERQARLDAQDGVTELRVLFERSQGSDG</sequence>
<dbReference type="EMBL" id="LACI01002630">
    <property type="protein sequence ID" value="KJU81604.1"/>
    <property type="molecule type" value="Genomic_DNA"/>
</dbReference>
<dbReference type="Proteomes" id="UP000033423">
    <property type="component" value="Unassembled WGS sequence"/>
</dbReference>
<proteinExistence type="predicted"/>
<name>A0A0F3GI21_9BACT</name>